<organism evidence="2 3">
    <name type="scientific">Chitinophaga pollutisoli</name>
    <dbReference type="NCBI Taxonomy" id="3133966"/>
    <lineage>
        <taxon>Bacteria</taxon>
        <taxon>Pseudomonadati</taxon>
        <taxon>Bacteroidota</taxon>
        <taxon>Chitinophagia</taxon>
        <taxon>Chitinophagales</taxon>
        <taxon>Chitinophagaceae</taxon>
        <taxon>Chitinophaga</taxon>
    </lineage>
</organism>
<evidence type="ECO:0000313" key="2">
    <source>
        <dbReference type="EMBL" id="WZN40697.1"/>
    </source>
</evidence>
<evidence type="ECO:0000313" key="3">
    <source>
        <dbReference type="Proteomes" id="UP001485459"/>
    </source>
</evidence>
<dbReference type="EMBL" id="CP149822">
    <property type="protein sequence ID" value="WZN40697.1"/>
    <property type="molecule type" value="Genomic_DNA"/>
</dbReference>
<protein>
    <submittedName>
        <fullName evidence="2">TerB family tellurite resistance protein</fullName>
    </submittedName>
</protein>
<keyword evidence="1" id="KW-0732">Signal</keyword>
<feature type="signal peptide" evidence="1">
    <location>
        <begin position="1"/>
        <end position="20"/>
    </location>
</feature>
<gene>
    <name evidence="2" type="ORF">WJU16_22295</name>
</gene>
<sequence length="208" mass="23507">MKSAAILLFLVLMGFRPAGAQSHDVIQLGLNIEKLNQFRQILADMRRAYTVLSRGYNAVRDLSQGNFKLHELFLDGLMAVSPGVARYRRIPEIIAMQRIIVAEYRTALSRFRRNGMFTPDELSAIKRVYAGLFDKSVRNLEELVLIVTGGKLRMTDAERMAAIDRVFASVQSDLSSLRQFNLNTGSVARIRVGRFQEIEQLTGRQASK</sequence>
<name>A0ABZ2YLS3_9BACT</name>
<reference evidence="3" key="1">
    <citation type="submission" date="2024-03" db="EMBL/GenBank/DDBJ databases">
        <title>Chitinophaga horti sp. nov., isolated from garden soil.</title>
        <authorList>
            <person name="Lee D.S."/>
            <person name="Han D.M."/>
            <person name="Baek J.H."/>
            <person name="Choi D.G."/>
            <person name="Jeon J.H."/>
            <person name="Jeon C.O."/>
        </authorList>
    </citation>
    <scope>NUCLEOTIDE SEQUENCE [LARGE SCALE GENOMIC DNA]</scope>
    <source>
        <strain evidence="3">GPA1</strain>
    </source>
</reference>
<keyword evidence="3" id="KW-1185">Reference proteome</keyword>
<proteinExistence type="predicted"/>
<dbReference type="RefSeq" id="WP_126247899.1">
    <property type="nucleotide sequence ID" value="NZ_CP149822.1"/>
</dbReference>
<evidence type="ECO:0000256" key="1">
    <source>
        <dbReference type="SAM" id="SignalP"/>
    </source>
</evidence>
<feature type="chain" id="PRO_5045349261" evidence="1">
    <location>
        <begin position="21"/>
        <end position="208"/>
    </location>
</feature>
<accession>A0ABZ2YLS3</accession>
<dbReference type="Proteomes" id="UP001485459">
    <property type="component" value="Chromosome"/>
</dbReference>